<gene>
    <name evidence="2" type="ORF">Z517_07021</name>
</gene>
<sequence>MELAVAPPSRVAAGVTLETPLVVTFLGPPSTSDDKCDNEEAFTLPETSGIWVFLSLTTPDMQESLAPPREDLLCGSRADSIHALCEEQEGERPTIAYAMFPGLVITQPGTYRIKVNIIDMNATLRLDNEDERAATVLPCLHSPVFEVVEASEHSGNEPQVAETVRRLKSIGINFGGEDEGSGD</sequence>
<accession>A0A0D2DRA7</accession>
<evidence type="ECO:0000259" key="1">
    <source>
        <dbReference type="Pfam" id="PF11754"/>
    </source>
</evidence>
<dbReference type="Pfam" id="PF11754">
    <property type="entry name" value="Velvet"/>
    <property type="match status" value="1"/>
</dbReference>
<organism evidence="2 3">
    <name type="scientific">Fonsecaea pedrosoi CBS 271.37</name>
    <dbReference type="NCBI Taxonomy" id="1442368"/>
    <lineage>
        <taxon>Eukaryota</taxon>
        <taxon>Fungi</taxon>
        <taxon>Dikarya</taxon>
        <taxon>Ascomycota</taxon>
        <taxon>Pezizomycotina</taxon>
        <taxon>Eurotiomycetes</taxon>
        <taxon>Chaetothyriomycetidae</taxon>
        <taxon>Chaetothyriales</taxon>
        <taxon>Herpotrichiellaceae</taxon>
        <taxon>Fonsecaea</taxon>
    </lineage>
</organism>
<dbReference type="AlphaFoldDB" id="A0A0D2DRA7"/>
<dbReference type="GeneID" id="25306511"/>
<dbReference type="Proteomes" id="UP000053029">
    <property type="component" value="Unassembled WGS sequence"/>
</dbReference>
<dbReference type="OrthoDB" id="5399926at2759"/>
<dbReference type="Gene3D" id="2.60.40.3960">
    <property type="entry name" value="Velvet domain"/>
    <property type="match status" value="1"/>
</dbReference>
<proteinExistence type="predicted"/>
<reference evidence="2 3" key="1">
    <citation type="submission" date="2015-01" db="EMBL/GenBank/DDBJ databases">
        <title>The Genome Sequence of Fonsecaea pedrosoi CBS 271.37.</title>
        <authorList>
            <consortium name="The Broad Institute Genomics Platform"/>
            <person name="Cuomo C."/>
            <person name="de Hoog S."/>
            <person name="Gorbushina A."/>
            <person name="Stielow B."/>
            <person name="Teixiera M."/>
            <person name="Abouelleil A."/>
            <person name="Chapman S.B."/>
            <person name="Priest M."/>
            <person name="Young S.K."/>
            <person name="Wortman J."/>
            <person name="Nusbaum C."/>
            <person name="Birren B."/>
        </authorList>
    </citation>
    <scope>NUCLEOTIDE SEQUENCE [LARGE SCALE GENOMIC DNA]</scope>
    <source>
        <strain evidence="2 3">CBS 271.37</strain>
    </source>
</reference>
<dbReference type="VEuPathDB" id="FungiDB:Z517_07021"/>
<dbReference type="EMBL" id="KN846972">
    <property type="protein sequence ID" value="KIW80406.1"/>
    <property type="molecule type" value="Genomic_DNA"/>
</dbReference>
<feature type="domain" description="Velvet" evidence="1">
    <location>
        <begin position="67"/>
        <end position="157"/>
    </location>
</feature>
<name>A0A0D2DRA7_9EURO</name>
<dbReference type="RefSeq" id="XP_013284214.1">
    <property type="nucleotide sequence ID" value="XM_013428760.1"/>
</dbReference>
<evidence type="ECO:0000313" key="2">
    <source>
        <dbReference type="EMBL" id="KIW80406.1"/>
    </source>
</evidence>
<dbReference type="HOGENOM" id="CLU_135135_0_0_1"/>
<keyword evidence="3" id="KW-1185">Reference proteome</keyword>
<dbReference type="InterPro" id="IPR037525">
    <property type="entry name" value="Velvet_dom"/>
</dbReference>
<evidence type="ECO:0000313" key="3">
    <source>
        <dbReference type="Proteomes" id="UP000053029"/>
    </source>
</evidence>
<dbReference type="InterPro" id="IPR038491">
    <property type="entry name" value="Velvet_dom_sf"/>
</dbReference>
<protein>
    <recommendedName>
        <fullName evidence="1">Velvet domain-containing protein</fullName>
    </recommendedName>
</protein>